<dbReference type="RefSeq" id="WP_369019230.1">
    <property type="nucleotide sequence ID" value="NZ_CP121689.1"/>
</dbReference>
<dbReference type="InterPro" id="IPR019480">
    <property type="entry name" value="Dihydroorotate_DH_Fe-S-bd"/>
</dbReference>
<dbReference type="SUPFAM" id="SSF63380">
    <property type="entry name" value="Riboflavin synthase domain-like"/>
    <property type="match status" value="1"/>
</dbReference>
<feature type="domain" description="FAD-binding FR-type" evidence="1">
    <location>
        <begin position="1"/>
        <end position="95"/>
    </location>
</feature>
<dbReference type="NCBIfam" id="NF004862">
    <property type="entry name" value="PRK06222.1"/>
    <property type="match status" value="1"/>
</dbReference>
<dbReference type="Gene3D" id="3.40.50.80">
    <property type="entry name" value="Nucleotide-binding domain of ferredoxin-NADP reductase (FNR) module"/>
    <property type="match status" value="1"/>
</dbReference>
<dbReference type="PANTHER" id="PTHR43513:SF3">
    <property type="entry name" value="DIHYDROOROTATE DEHYDROGENASE B (NAD(+)), ELECTRON TRANSFER SUBUNIT-RELATED"/>
    <property type="match status" value="1"/>
</dbReference>
<dbReference type="CDD" id="cd06219">
    <property type="entry name" value="DHOD_e_trans_like1"/>
    <property type="match status" value="1"/>
</dbReference>
<dbReference type="EMBL" id="CP121689">
    <property type="protein sequence ID" value="WZL77064.1"/>
    <property type="molecule type" value="Genomic_DNA"/>
</dbReference>
<dbReference type="InterPro" id="IPR012165">
    <property type="entry name" value="Cyt_c3_hydrogenase_gsu"/>
</dbReference>
<sequence length="283" mass="31256">MFKILKKQVLTPEIKLMVIDAPRVARKAKAGQFVILRINDQGERIPLTIADFDPEKGTVTIIFQEVGKTTMMLGEMEAGDTILDFVGPLGKEMEEKNFGHVVCVGGGVGIAPTFPKARALKEAGNRVTSIIGARTASMLFWEDKMREVSDKLYVTTDDGSYGEKGFVTTVLERVLEQEKVDLVIAVGPVMMMKMTSLLTKKHGVPTLVSLNPIMVDGTGMCGCCRVSVNGQCKFTCVDGPIFDGHAVDFDELLSRQRIYLEEEKRALEKYLATRAKEEAHYAE</sequence>
<dbReference type="SUPFAM" id="SSF52343">
    <property type="entry name" value="Ferredoxin reductase-like, C-terminal NADP-linked domain"/>
    <property type="match status" value="1"/>
</dbReference>
<keyword evidence="3" id="KW-1185">Reference proteome</keyword>
<dbReference type="PROSITE" id="PS51384">
    <property type="entry name" value="FAD_FR"/>
    <property type="match status" value="1"/>
</dbReference>
<dbReference type="InterPro" id="IPR001433">
    <property type="entry name" value="OxRdtase_FAD/NAD-bd"/>
</dbReference>
<dbReference type="InterPro" id="IPR017938">
    <property type="entry name" value="Riboflavin_synthase-like_b-brl"/>
</dbReference>
<dbReference type="Proteomes" id="UP001461341">
    <property type="component" value="Chromosome"/>
</dbReference>
<dbReference type="PIRSF" id="PIRSF006816">
    <property type="entry name" value="Cyc3_hyd_g"/>
    <property type="match status" value="1"/>
</dbReference>
<gene>
    <name evidence="2" type="ORF">QBE54_04910</name>
</gene>
<dbReference type="Pfam" id="PF10418">
    <property type="entry name" value="DHODB_Fe-S_bind"/>
    <property type="match status" value="1"/>
</dbReference>
<dbReference type="InterPro" id="IPR039261">
    <property type="entry name" value="FNR_nucleotide-bd"/>
</dbReference>
<dbReference type="InterPro" id="IPR017927">
    <property type="entry name" value="FAD-bd_FR_type"/>
</dbReference>
<organism evidence="2 3">
    <name type="scientific">Thermatribacter velox</name>
    <dbReference type="NCBI Taxonomy" id="3039681"/>
    <lineage>
        <taxon>Bacteria</taxon>
        <taxon>Pseudomonadati</taxon>
        <taxon>Atribacterota</taxon>
        <taxon>Atribacteria</taxon>
        <taxon>Atribacterales</taxon>
        <taxon>Thermatribacteraceae</taxon>
        <taxon>Thermatribacter</taxon>
    </lineage>
</organism>
<name>A0ABZ2YDJ7_9BACT</name>
<dbReference type="InterPro" id="IPR050353">
    <property type="entry name" value="PyrK_electron_transfer"/>
</dbReference>
<evidence type="ECO:0000313" key="2">
    <source>
        <dbReference type="EMBL" id="WZL77064.1"/>
    </source>
</evidence>
<evidence type="ECO:0000313" key="3">
    <source>
        <dbReference type="Proteomes" id="UP001461341"/>
    </source>
</evidence>
<dbReference type="PANTHER" id="PTHR43513">
    <property type="entry name" value="DIHYDROOROTATE DEHYDROGENASE B (NAD(+)), ELECTRON TRANSFER SUBUNIT"/>
    <property type="match status" value="1"/>
</dbReference>
<dbReference type="Gene3D" id="2.40.30.10">
    <property type="entry name" value="Translation factors"/>
    <property type="match status" value="1"/>
</dbReference>
<evidence type="ECO:0000259" key="1">
    <source>
        <dbReference type="PROSITE" id="PS51384"/>
    </source>
</evidence>
<accession>A0ABZ2YDJ7</accession>
<dbReference type="Pfam" id="PF00175">
    <property type="entry name" value="NAD_binding_1"/>
    <property type="match status" value="1"/>
</dbReference>
<protein>
    <submittedName>
        <fullName evidence="2">Sulfide/dihydroorotate dehydrogenase-like FAD/NAD-binding protein</fullName>
    </submittedName>
</protein>
<proteinExistence type="predicted"/>
<reference evidence="2 3" key="1">
    <citation type="submission" date="2023-03" db="EMBL/GenBank/DDBJ databases">
        <title>Novel Species.</title>
        <authorList>
            <person name="Ma S."/>
        </authorList>
    </citation>
    <scope>NUCLEOTIDE SEQUENCE [LARGE SCALE GENOMIC DNA]</scope>
    <source>
        <strain evidence="2 3">B11</strain>
    </source>
</reference>